<dbReference type="EMBL" id="MT141632">
    <property type="protein sequence ID" value="QJA68605.1"/>
    <property type="molecule type" value="Genomic_DNA"/>
</dbReference>
<proteinExistence type="predicted"/>
<sequence length="104" mass="12240">MVSLSDEILKQRGNGFKELEQENTALRYELKQADALREIRDGQLEELKEGKMDKNEEIKRITNDLDRVFHRSMMADDSDETPLYREVSALENTVRDILELLKNR</sequence>
<keyword evidence="1" id="KW-0175">Coiled coil</keyword>
<evidence type="ECO:0000256" key="1">
    <source>
        <dbReference type="SAM" id="Coils"/>
    </source>
</evidence>
<accession>A0A6M3JHJ2</accession>
<name>A0A6M3JHJ2_9ZZZZ</name>
<organism evidence="2">
    <name type="scientific">viral metagenome</name>
    <dbReference type="NCBI Taxonomy" id="1070528"/>
    <lineage>
        <taxon>unclassified sequences</taxon>
        <taxon>metagenomes</taxon>
        <taxon>organismal metagenomes</taxon>
    </lineage>
</organism>
<gene>
    <name evidence="2" type="ORF">MM415A06111_0004</name>
</gene>
<protein>
    <submittedName>
        <fullName evidence="2">Uncharacterized protein</fullName>
    </submittedName>
</protein>
<dbReference type="AlphaFoldDB" id="A0A6M3JHJ2"/>
<evidence type="ECO:0000313" key="2">
    <source>
        <dbReference type="EMBL" id="QJA68605.1"/>
    </source>
</evidence>
<reference evidence="2" key="1">
    <citation type="submission" date="2020-03" db="EMBL/GenBank/DDBJ databases">
        <title>The deep terrestrial virosphere.</title>
        <authorList>
            <person name="Holmfeldt K."/>
            <person name="Nilsson E."/>
            <person name="Simone D."/>
            <person name="Lopez-Fernandez M."/>
            <person name="Wu X."/>
            <person name="de Brujin I."/>
            <person name="Lundin D."/>
            <person name="Andersson A."/>
            <person name="Bertilsson S."/>
            <person name="Dopson M."/>
        </authorList>
    </citation>
    <scope>NUCLEOTIDE SEQUENCE</scope>
    <source>
        <strain evidence="2">MM415A06111</strain>
    </source>
</reference>
<feature type="coiled-coil region" evidence="1">
    <location>
        <begin position="16"/>
        <end position="64"/>
    </location>
</feature>